<dbReference type="GO" id="GO:0016491">
    <property type="term" value="F:oxidoreductase activity"/>
    <property type="evidence" value="ECO:0007669"/>
    <property type="project" value="UniProtKB-KW"/>
</dbReference>
<comment type="similarity">
    <text evidence="1">Belongs to the Gfo/Idh/MocA family.</text>
</comment>
<dbReference type="GO" id="GO:0000166">
    <property type="term" value="F:nucleotide binding"/>
    <property type="evidence" value="ECO:0007669"/>
    <property type="project" value="InterPro"/>
</dbReference>
<name>A0A399IIQ0_9CLOT</name>
<organism evidence="5 6">
    <name type="scientific">Clostridium chromiireducens</name>
    <dbReference type="NCBI Taxonomy" id="225345"/>
    <lineage>
        <taxon>Bacteria</taxon>
        <taxon>Bacillati</taxon>
        <taxon>Bacillota</taxon>
        <taxon>Clostridia</taxon>
        <taxon>Eubacteriales</taxon>
        <taxon>Clostridiaceae</taxon>
        <taxon>Clostridium</taxon>
    </lineage>
</organism>
<accession>A0A399IIQ0</accession>
<keyword evidence="2" id="KW-0560">Oxidoreductase</keyword>
<evidence type="ECO:0000313" key="6">
    <source>
        <dbReference type="Proteomes" id="UP000265930"/>
    </source>
</evidence>
<dbReference type="EMBL" id="QXDJ01000008">
    <property type="protein sequence ID" value="RII32277.1"/>
    <property type="molecule type" value="Genomic_DNA"/>
</dbReference>
<dbReference type="InterPro" id="IPR055170">
    <property type="entry name" value="GFO_IDH_MocA-like_dom"/>
</dbReference>
<dbReference type="PANTHER" id="PTHR22604">
    <property type="entry name" value="OXIDOREDUCTASES"/>
    <property type="match status" value="1"/>
</dbReference>
<comment type="caution">
    <text evidence="5">The sequence shown here is derived from an EMBL/GenBank/DDBJ whole genome shotgun (WGS) entry which is preliminary data.</text>
</comment>
<evidence type="ECO:0000256" key="2">
    <source>
        <dbReference type="ARBA" id="ARBA00023002"/>
    </source>
</evidence>
<dbReference type="PANTHER" id="PTHR22604:SF105">
    <property type="entry name" value="TRANS-1,2-DIHYDROBENZENE-1,2-DIOL DEHYDROGENASE"/>
    <property type="match status" value="1"/>
</dbReference>
<dbReference type="SUPFAM" id="SSF55347">
    <property type="entry name" value="Glyceraldehyde-3-phosphate dehydrogenase-like, C-terminal domain"/>
    <property type="match status" value="1"/>
</dbReference>
<dbReference type="SUPFAM" id="SSF51735">
    <property type="entry name" value="NAD(P)-binding Rossmann-fold domains"/>
    <property type="match status" value="1"/>
</dbReference>
<protein>
    <submittedName>
        <fullName evidence="5">Gfo/Idh/MocA family oxidoreductase</fullName>
    </submittedName>
</protein>
<gene>
    <name evidence="5" type="ORF">D2A34_23940</name>
</gene>
<dbReference type="Proteomes" id="UP000265930">
    <property type="component" value="Unassembled WGS sequence"/>
</dbReference>
<feature type="domain" description="GFO/IDH/MocA-like oxidoreductase" evidence="4">
    <location>
        <begin position="165"/>
        <end position="282"/>
    </location>
</feature>
<evidence type="ECO:0000259" key="3">
    <source>
        <dbReference type="Pfam" id="PF01408"/>
    </source>
</evidence>
<evidence type="ECO:0000256" key="1">
    <source>
        <dbReference type="ARBA" id="ARBA00010928"/>
    </source>
</evidence>
<evidence type="ECO:0000259" key="4">
    <source>
        <dbReference type="Pfam" id="PF22725"/>
    </source>
</evidence>
<evidence type="ECO:0000313" key="5">
    <source>
        <dbReference type="EMBL" id="RII32277.1"/>
    </source>
</evidence>
<dbReference type="AlphaFoldDB" id="A0A399IIQ0"/>
<dbReference type="InterPro" id="IPR050984">
    <property type="entry name" value="Gfo/Idh/MocA_domain"/>
</dbReference>
<proteinExistence type="inferred from homology"/>
<reference evidence="5 6" key="1">
    <citation type="submission" date="2018-08" db="EMBL/GenBank/DDBJ databases">
        <title>Genome of Clostridium chromiireducens C1, DSM12136.</title>
        <authorList>
            <person name="Xing M."/>
            <person name="Wei Y."/>
            <person name="Ang E.L."/>
            <person name="Zhao H."/>
            <person name="Zhang Y."/>
        </authorList>
    </citation>
    <scope>NUCLEOTIDE SEQUENCE [LARGE SCALE GENOMIC DNA]</scope>
    <source>
        <strain evidence="5 6">C1</strain>
    </source>
</reference>
<dbReference type="InterPro" id="IPR000683">
    <property type="entry name" value="Gfo/Idh/MocA-like_OxRdtase_N"/>
</dbReference>
<sequence length="372" mass="41995">MTSLQKGVRKMMENVKKEFLLGRSYPVQLDEKMPNTHRWGILGSGWIASCFSTQVIKAGGNIAAVGSRELKKAQEFQREFPSIKKVYGSYEELIKDPDIDVIYVATPHAQHHEWAMKCLQHNKPILVEKAFTQNYKQAKEILDLAKEKNLFVMEAYWTRFLPHIIKVKELIDRGEIGDIVQIIADHGVYFPFDPKHRLYAPELAGGALLDLGVYPISFVQFLLGNPTRIIAAGSATPTGVDSNDAAIFEYENGKGTLAILAFGSLASSPITAAICGTKGRIEIERQFYRPSDFTVFYNDGSTFEYVSKTHENYEDGRGGLFGMHFEASEVQRCLLEGKVESSVMPWEDTLSVMKIMDEIRRQLDFKYEGETL</sequence>
<feature type="domain" description="Gfo/Idh/MocA-like oxidoreductase N-terminal" evidence="3">
    <location>
        <begin position="38"/>
        <end position="155"/>
    </location>
</feature>
<dbReference type="Pfam" id="PF22725">
    <property type="entry name" value="GFO_IDH_MocA_C3"/>
    <property type="match status" value="1"/>
</dbReference>
<dbReference type="Gene3D" id="3.30.360.10">
    <property type="entry name" value="Dihydrodipicolinate Reductase, domain 2"/>
    <property type="match status" value="1"/>
</dbReference>
<dbReference type="Gene3D" id="3.40.50.720">
    <property type="entry name" value="NAD(P)-binding Rossmann-like Domain"/>
    <property type="match status" value="1"/>
</dbReference>
<dbReference type="Pfam" id="PF01408">
    <property type="entry name" value="GFO_IDH_MocA"/>
    <property type="match status" value="1"/>
</dbReference>
<dbReference type="InterPro" id="IPR036291">
    <property type="entry name" value="NAD(P)-bd_dom_sf"/>
</dbReference>